<gene>
    <name evidence="1" type="ORF">E2C01_031817</name>
</gene>
<name>A0A5B7EVR5_PORTR</name>
<accession>A0A5B7EVR5</accession>
<evidence type="ECO:0000313" key="1">
    <source>
        <dbReference type="EMBL" id="MPC38312.1"/>
    </source>
</evidence>
<dbReference type="EMBL" id="VSRR010004036">
    <property type="protein sequence ID" value="MPC38312.1"/>
    <property type="molecule type" value="Genomic_DNA"/>
</dbReference>
<dbReference type="AlphaFoldDB" id="A0A5B7EVR5"/>
<reference evidence="1 2" key="1">
    <citation type="submission" date="2019-05" db="EMBL/GenBank/DDBJ databases">
        <title>Another draft genome of Portunus trituberculatus and its Hox gene families provides insights of decapod evolution.</title>
        <authorList>
            <person name="Jeong J.-H."/>
            <person name="Song I."/>
            <person name="Kim S."/>
            <person name="Choi T."/>
            <person name="Kim D."/>
            <person name="Ryu S."/>
            <person name="Kim W."/>
        </authorList>
    </citation>
    <scope>NUCLEOTIDE SEQUENCE [LARGE SCALE GENOMIC DNA]</scope>
    <source>
        <tissue evidence="1">Muscle</tissue>
    </source>
</reference>
<comment type="caution">
    <text evidence="1">The sequence shown here is derived from an EMBL/GenBank/DDBJ whole genome shotgun (WGS) entry which is preliminary data.</text>
</comment>
<keyword evidence="2" id="KW-1185">Reference proteome</keyword>
<organism evidence="1 2">
    <name type="scientific">Portunus trituberculatus</name>
    <name type="common">Swimming crab</name>
    <name type="synonym">Neptunus trituberculatus</name>
    <dbReference type="NCBI Taxonomy" id="210409"/>
    <lineage>
        <taxon>Eukaryota</taxon>
        <taxon>Metazoa</taxon>
        <taxon>Ecdysozoa</taxon>
        <taxon>Arthropoda</taxon>
        <taxon>Crustacea</taxon>
        <taxon>Multicrustacea</taxon>
        <taxon>Malacostraca</taxon>
        <taxon>Eumalacostraca</taxon>
        <taxon>Eucarida</taxon>
        <taxon>Decapoda</taxon>
        <taxon>Pleocyemata</taxon>
        <taxon>Brachyura</taxon>
        <taxon>Eubrachyura</taxon>
        <taxon>Portunoidea</taxon>
        <taxon>Portunidae</taxon>
        <taxon>Portuninae</taxon>
        <taxon>Portunus</taxon>
    </lineage>
</organism>
<protein>
    <submittedName>
        <fullName evidence="1">Uncharacterized protein</fullName>
    </submittedName>
</protein>
<sequence length="99" mass="9671">MMSAGMSGVAGGVSVGLEMSMTVIDALVARSEVSVSESAVRGKVIVSDSVLGETGGLEEGREGLEGEAGGLEVVLPAPTALPRPRQGLGLAAAPAPTPA</sequence>
<evidence type="ECO:0000313" key="2">
    <source>
        <dbReference type="Proteomes" id="UP000324222"/>
    </source>
</evidence>
<dbReference type="Proteomes" id="UP000324222">
    <property type="component" value="Unassembled WGS sequence"/>
</dbReference>
<proteinExistence type="predicted"/>